<protein>
    <submittedName>
        <fullName evidence="2">Uncharacterized protein</fullName>
    </submittedName>
</protein>
<feature type="transmembrane region" description="Helical" evidence="1">
    <location>
        <begin position="174"/>
        <end position="191"/>
    </location>
</feature>
<reference evidence="2" key="1">
    <citation type="submission" date="2023-06" db="EMBL/GenBank/DDBJ databases">
        <authorList>
            <consortium name="Lawrence Berkeley National Laboratory"/>
            <person name="Ahrendt S."/>
            <person name="Sahu N."/>
            <person name="Indic B."/>
            <person name="Wong-Bajracharya J."/>
            <person name="Merenyi Z."/>
            <person name="Ke H.-M."/>
            <person name="Monk M."/>
            <person name="Kocsube S."/>
            <person name="Drula E."/>
            <person name="Lipzen A."/>
            <person name="Balint B."/>
            <person name="Henrissat B."/>
            <person name="Andreopoulos B."/>
            <person name="Martin F.M."/>
            <person name="Harder C.B."/>
            <person name="Rigling D."/>
            <person name="Ford K.L."/>
            <person name="Foster G.D."/>
            <person name="Pangilinan J."/>
            <person name="Papanicolaou A."/>
            <person name="Barry K."/>
            <person name="LaButti K."/>
            <person name="Viragh M."/>
            <person name="Koriabine M."/>
            <person name="Yan M."/>
            <person name="Riley R."/>
            <person name="Champramary S."/>
            <person name="Plett K.L."/>
            <person name="Tsai I.J."/>
            <person name="Slot J."/>
            <person name="Sipos G."/>
            <person name="Plett J."/>
            <person name="Nagy L.G."/>
            <person name="Grigoriev I.V."/>
        </authorList>
    </citation>
    <scope>NUCLEOTIDE SEQUENCE</scope>
    <source>
        <strain evidence="2">ICMP 16352</strain>
    </source>
</reference>
<keyword evidence="1" id="KW-0472">Membrane</keyword>
<proteinExistence type="predicted"/>
<name>A0AA39TBE2_9AGAR</name>
<organism evidence="2 3">
    <name type="scientific">Armillaria novae-zelandiae</name>
    <dbReference type="NCBI Taxonomy" id="153914"/>
    <lineage>
        <taxon>Eukaryota</taxon>
        <taxon>Fungi</taxon>
        <taxon>Dikarya</taxon>
        <taxon>Basidiomycota</taxon>
        <taxon>Agaricomycotina</taxon>
        <taxon>Agaricomycetes</taxon>
        <taxon>Agaricomycetidae</taxon>
        <taxon>Agaricales</taxon>
        <taxon>Marasmiineae</taxon>
        <taxon>Physalacriaceae</taxon>
        <taxon>Armillaria</taxon>
    </lineage>
</organism>
<evidence type="ECO:0000256" key="1">
    <source>
        <dbReference type="SAM" id="Phobius"/>
    </source>
</evidence>
<keyword evidence="1" id="KW-0812">Transmembrane</keyword>
<dbReference type="AlphaFoldDB" id="A0AA39TBE2"/>
<feature type="non-terminal residue" evidence="2">
    <location>
        <position position="346"/>
    </location>
</feature>
<keyword evidence="1" id="KW-1133">Transmembrane helix</keyword>
<dbReference type="Proteomes" id="UP001175227">
    <property type="component" value="Unassembled WGS sequence"/>
</dbReference>
<comment type="caution">
    <text evidence="2">The sequence shown here is derived from an EMBL/GenBank/DDBJ whole genome shotgun (WGS) entry which is preliminary data.</text>
</comment>
<sequence length="346" mass="38933">MVVEWGIMRDTCDYGCPEVNIFFDTNLSPSDDKRDHGYPSNNRPTEPIFVWNATGTTSSNVSSYDVLRNAPRFTTHFIIYPVCEDFQKSLLIRHATRAYYPFDWYWSGVTAFAQETFTNKSVALALSSAFRFVGTSFSNLAITTGVQEADPAHLGDAGIKEEIIFAYVILKRRLITLMICLITVATVIFGFRQRNEIAVVPIGTLFAFTQLRSTMPGAHEGFGDILGASSFILVAKNRLTSSTRFNWAIAMPDLSVDLRGDNDWHLLICGPRRYFSQSLHLGRISELAVKVLHFYISDIWNTANVLAQDAGGCTQTRRKQFFYHAKKNQSLGTGREKDLGHNFCAF</sequence>
<dbReference type="EMBL" id="JAUEPR010000015">
    <property type="protein sequence ID" value="KAK0477866.1"/>
    <property type="molecule type" value="Genomic_DNA"/>
</dbReference>
<gene>
    <name evidence="2" type="ORF">IW261DRAFT_1632060</name>
</gene>
<evidence type="ECO:0000313" key="2">
    <source>
        <dbReference type="EMBL" id="KAK0477866.1"/>
    </source>
</evidence>
<keyword evidence="3" id="KW-1185">Reference proteome</keyword>
<evidence type="ECO:0000313" key="3">
    <source>
        <dbReference type="Proteomes" id="UP001175227"/>
    </source>
</evidence>
<accession>A0AA39TBE2</accession>